<dbReference type="OrthoDB" id="7870712at2759"/>
<keyword evidence="3" id="KW-1185">Reference proteome</keyword>
<reference evidence="2 3" key="1">
    <citation type="journal article" date="2019" name="J. Hered.">
        <title>An Improved Genome Assembly for Drosophila navojoa, the Basal Species in the mojavensis Cluster.</title>
        <authorList>
            <person name="Vanderlinde T."/>
            <person name="Dupim E.G."/>
            <person name="Nazario-Yepiz N.O."/>
            <person name="Carvalho A.B."/>
        </authorList>
    </citation>
    <scope>NUCLEOTIDE SEQUENCE [LARGE SCALE GENOMIC DNA]</scope>
    <source>
        <strain evidence="2">Navoj_Jal97</strain>
        <tissue evidence="2">Whole organism</tissue>
    </source>
</reference>
<feature type="region of interest" description="Disordered" evidence="1">
    <location>
        <begin position="286"/>
        <end position="308"/>
    </location>
</feature>
<organism evidence="2 3">
    <name type="scientific">Drosophila navojoa</name>
    <name type="common">Fruit fly</name>
    <dbReference type="NCBI Taxonomy" id="7232"/>
    <lineage>
        <taxon>Eukaryota</taxon>
        <taxon>Metazoa</taxon>
        <taxon>Ecdysozoa</taxon>
        <taxon>Arthropoda</taxon>
        <taxon>Hexapoda</taxon>
        <taxon>Insecta</taxon>
        <taxon>Pterygota</taxon>
        <taxon>Neoptera</taxon>
        <taxon>Endopterygota</taxon>
        <taxon>Diptera</taxon>
        <taxon>Brachycera</taxon>
        <taxon>Muscomorpha</taxon>
        <taxon>Ephydroidea</taxon>
        <taxon>Drosophilidae</taxon>
        <taxon>Drosophila</taxon>
    </lineage>
</organism>
<evidence type="ECO:0008006" key="4">
    <source>
        <dbReference type="Google" id="ProtNLM"/>
    </source>
</evidence>
<feature type="compositionally biased region" description="Polar residues" evidence="1">
    <location>
        <begin position="168"/>
        <end position="204"/>
    </location>
</feature>
<dbReference type="AlphaFoldDB" id="A0A484AXT5"/>
<feature type="region of interest" description="Disordered" evidence="1">
    <location>
        <begin position="167"/>
        <end position="230"/>
    </location>
</feature>
<protein>
    <recommendedName>
        <fullName evidence="4">EGF-like domain-containing protein</fullName>
    </recommendedName>
</protein>
<sequence>MDYNNTCLMPGTTIDMLIDVRSDWNNFYQCCPGYAGPVGNCLPVCSMNCGPNAFCNSPEHCACIDNDYEKIEGGTGCKPKMNRNLCVDKDAANQYSWLQFRSNRQKLPMVCCDGYERLNESEPCLRKVDEHECTELIQVWDQQTLDPNGISRITTTQLQRVCCEGYKRQTSNGPCLPQSEITDADSSVRSTSKPSIAKNDQTAKPNKETESLHKNSDSSAEYATEVDDMDESDIKKSLTLDDLMKMYKDLNLTADSDFNFLAEDNEYTTIKKTVLLKPTPLNQITTKLPKGTNMDAEVSTPKNSKEVERVAELSKDLPTDCLDTDTEEDESATDPNLCSREVEYDSTLSPEWMKIKNAFDDFNLTFPIDLFSKKIETFCCPGYAKNDREKLCKPVCEPNCGANSDCQAPNKCVCRKGFVQTFGSDLCVPECSEQNKPEHSTCITPYMWECDLGYAKVQKAKGENGFECRPHCVHSCSIYGKCVAPNVCECLPGYESILIGYDADNRMALKNCNLIKG</sequence>
<gene>
    <name evidence="2" type="ORF">AWZ03_013205</name>
</gene>
<feature type="compositionally biased region" description="Basic and acidic residues" evidence="1">
    <location>
        <begin position="205"/>
        <end position="216"/>
    </location>
</feature>
<dbReference type="PANTHER" id="PTHR24047:SF32">
    <property type="entry name" value="FI01909P-RELATED"/>
    <property type="match status" value="1"/>
</dbReference>
<accession>A0A484AXT5</accession>
<name>A0A484AXT5_DRONA</name>
<dbReference type="PANTHER" id="PTHR24047">
    <property type="entry name" value="FI01909P-RELATED"/>
    <property type="match status" value="1"/>
</dbReference>
<comment type="caution">
    <text evidence="2">The sequence shown here is derived from an EMBL/GenBank/DDBJ whole genome shotgun (WGS) entry which is preliminary data.</text>
</comment>
<proteinExistence type="predicted"/>
<dbReference type="InterPro" id="IPR053255">
    <property type="entry name" value="EGF-like_domain"/>
</dbReference>
<dbReference type="Proteomes" id="UP000295192">
    <property type="component" value="Unassembled WGS sequence"/>
</dbReference>
<evidence type="ECO:0000313" key="2">
    <source>
        <dbReference type="EMBL" id="TDG40375.1"/>
    </source>
</evidence>
<dbReference type="Gene3D" id="2.10.25.10">
    <property type="entry name" value="Laminin"/>
    <property type="match status" value="2"/>
</dbReference>
<dbReference type="EMBL" id="LSRL02000586">
    <property type="protein sequence ID" value="TDG40375.1"/>
    <property type="molecule type" value="Genomic_DNA"/>
</dbReference>
<dbReference type="OMA" id="QCCPGYA"/>
<evidence type="ECO:0000256" key="1">
    <source>
        <dbReference type="SAM" id="MobiDB-lite"/>
    </source>
</evidence>
<evidence type="ECO:0000313" key="3">
    <source>
        <dbReference type="Proteomes" id="UP000295192"/>
    </source>
</evidence>